<comment type="caution">
    <text evidence="2">The sequence shown here is derived from an EMBL/GenBank/DDBJ whole genome shotgun (WGS) entry which is preliminary data.</text>
</comment>
<evidence type="ECO:0000313" key="2">
    <source>
        <dbReference type="EMBL" id="PZF85301.1"/>
    </source>
</evidence>
<dbReference type="InterPro" id="IPR029475">
    <property type="entry name" value="DUF6807"/>
</dbReference>
<protein>
    <submittedName>
        <fullName evidence="2">Oxidoreductase</fullName>
    </submittedName>
</protein>
<keyword evidence="3" id="KW-1185">Reference proteome</keyword>
<accession>A0A2W2BCC9</accession>
<sequence length="308" mass="32246">MAAAVVAARRRAGRAGHPVPAAAGGPRQHGSRRVSPGAGDVVTRTLEAAGSPVAEYVIDPSLDRSLSPRPFLHPVRTLGGVVLTEMVPDDHRHHLGLSLAIADLDGTTFWGGRTFVAGRGPTPLDNHGVQRHDGFRPASPSSIAEDLTWLTRTGEPLVRETRTIEATDAGRPGAWTLTWTSTLTNVAGRGLRVASPAVNGRPGAGYGGIFWRVASDAAAHTVTVAEGGGEQVAHGSTSPWLLLTGRTAAGRTWSLLFSRPGTDPWFVRMSGYVGAGPALAWSRPLVLAAETALERQLTVVVADGELTP</sequence>
<dbReference type="EMBL" id="POTW01000009">
    <property type="protein sequence ID" value="PZF85301.1"/>
    <property type="molecule type" value="Genomic_DNA"/>
</dbReference>
<feature type="compositionally biased region" description="Low complexity" evidence="1">
    <location>
        <begin position="15"/>
        <end position="26"/>
    </location>
</feature>
<name>A0A2W2BCC9_9ACTN</name>
<organism evidence="2 3">
    <name type="scientific">Jiangella anatolica</name>
    <dbReference type="NCBI Taxonomy" id="2670374"/>
    <lineage>
        <taxon>Bacteria</taxon>
        <taxon>Bacillati</taxon>
        <taxon>Actinomycetota</taxon>
        <taxon>Actinomycetes</taxon>
        <taxon>Jiangellales</taxon>
        <taxon>Jiangellaceae</taxon>
        <taxon>Jiangella</taxon>
    </lineage>
</organism>
<dbReference type="Pfam" id="PF14100">
    <property type="entry name" value="DUF6807"/>
    <property type="match status" value="1"/>
</dbReference>
<proteinExistence type="predicted"/>
<evidence type="ECO:0000256" key="1">
    <source>
        <dbReference type="SAM" id="MobiDB-lite"/>
    </source>
</evidence>
<feature type="region of interest" description="Disordered" evidence="1">
    <location>
        <begin position="7"/>
        <end position="38"/>
    </location>
</feature>
<evidence type="ECO:0000313" key="3">
    <source>
        <dbReference type="Proteomes" id="UP000248764"/>
    </source>
</evidence>
<gene>
    <name evidence="2" type="ORF">C1I92_05505</name>
</gene>
<dbReference type="Proteomes" id="UP000248764">
    <property type="component" value="Unassembled WGS sequence"/>
</dbReference>
<reference evidence="2 3" key="1">
    <citation type="submission" date="2018-01" db="EMBL/GenBank/DDBJ databases">
        <title>Draft genome sequence of Jiangella sp. GTF31.</title>
        <authorList>
            <person name="Sahin N."/>
            <person name="Ay H."/>
            <person name="Saygin H."/>
        </authorList>
    </citation>
    <scope>NUCLEOTIDE SEQUENCE [LARGE SCALE GENOMIC DNA]</scope>
    <source>
        <strain evidence="2 3">GTF31</strain>
    </source>
</reference>
<dbReference type="AlphaFoldDB" id="A0A2W2BCC9"/>